<reference evidence="8 9" key="1">
    <citation type="submission" date="2018-09" db="EMBL/GenBank/DDBJ databases">
        <title>Genomic investigation of the strawberry pathogen Phytophthora fragariae indicates pathogenicity is determined by transcriptional variation in three key races.</title>
        <authorList>
            <person name="Adams T.M."/>
            <person name="Armitage A.D."/>
            <person name="Sobczyk M.K."/>
            <person name="Bates H.J."/>
            <person name="Dunwell J.M."/>
            <person name="Nellist C.F."/>
            <person name="Harrison R.J."/>
        </authorList>
    </citation>
    <scope>NUCLEOTIDE SEQUENCE [LARGE SCALE GENOMIC DNA]</scope>
    <source>
        <strain evidence="8 9">SCRP245</strain>
    </source>
</reference>
<keyword evidence="3 7" id="KW-0812">Transmembrane</keyword>
<gene>
    <name evidence="8" type="ORF">PF011_g141</name>
</gene>
<feature type="transmembrane region" description="Helical" evidence="7">
    <location>
        <begin position="555"/>
        <end position="574"/>
    </location>
</feature>
<organism evidence="8 9">
    <name type="scientific">Phytophthora fragariae</name>
    <dbReference type="NCBI Taxonomy" id="53985"/>
    <lineage>
        <taxon>Eukaryota</taxon>
        <taxon>Sar</taxon>
        <taxon>Stramenopiles</taxon>
        <taxon>Oomycota</taxon>
        <taxon>Peronosporomycetes</taxon>
        <taxon>Peronosporales</taxon>
        <taxon>Peronosporaceae</taxon>
        <taxon>Phytophthora</taxon>
    </lineage>
</organism>
<dbReference type="GO" id="GO:0022857">
    <property type="term" value="F:transmembrane transporter activity"/>
    <property type="evidence" value="ECO:0007669"/>
    <property type="project" value="InterPro"/>
</dbReference>
<feature type="transmembrane region" description="Helical" evidence="7">
    <location>
        <begin position="606"/>
        <end position="631"/>
    </location>
</feature>
<feature type="transmembrane region" description="Helical" evidence="7">
    <location>
        <begin position="493"/>
        <end position="517"/>
    </location>
</feature>
<dbReference type="Pfam" id="PF07690">
    <property type="entry name" value="MFS_1"/>
    <property type="match status" value="1"/>
</dbReference>
<feature type="transmembrane region" description="Helical" evidence="7">
    <location>
        <begin position="739"/>
        <end position="760"/>
    </location>
</feature>
<feature type="transmembrane region" description="Helical" evidence="7">
    <location>
        <begin position="643"/>
        <end position="662"/>
    </location>
</feature>
<evidence type="ECO:0000313" key="8">
    <source>
        <dbReference type="EMBL" id="KAE9031397.1"/>
    </source>
</evidence>
<proteinExistence type="predicted"/>
<dbReference type="Proteomes" id="UP000460718">
    <property type="component" value="Unassembled WGS sequence"/>
</dbReference>
<comment type="subcellular location">
    <subcellularLocation>
        <location evidence="1">Membrane</location>
        <topology evidence="1">Multi-pass membrane protein</topology>
    </subcellularLocation>
</comment>
<dbReference type="AlphaFoldDB" id="A0A6A3MKD7"/>
<evidence type="ECO:0000256" key="3">
    <source>
        <dbReference type="ARBA" id="ARBA00022692"/>
    </source>
</evidence>
<evidence type="ECO:0000256" key="7">
    <source>
        <dbReference type="SAM" id="Phobius"/>
    </source>
</evidence>
<feature type="transmembrane region" description="Helical" evidence="7">
    <location>
        <begin position="529"/>
        <end position="549"/>
    </location>
</feature>
<feature type="transmembrane region" description="Helical" evidence="7">
    <location>
        <begin position="434"/>
        <end position="456"/>
    </location>
</feature>
<name>A0A6A3MKD7_9STRA</name>
<comment type="caution">
    <text evidence="8">The sequence shown here is derived from an EMBL/GenBank/DDBJ whole genome shotgun (WGS) entry which is preliminary data.</text>
</comment>
<dbReference type="InterPro" id="IPR036259">
    <property type="entry name" value="MFS_trans_sf"/>
</dbReference>
<evidence type="ECO:0000256" key="2">
    <source>
        <dbReference type="ARBA" id="ARBA00022448"/>
    </source>
</evidence>
<sequence>MKRQSGEGGIVQQPRGRCEQKESSESLTSELSRITIRDATWDQLVQRMKVGDLGHPGIAISWADDATVHACLGVAGAPIPQEANEAASGAALRAWFSGLVVAANANSPVMLAEGIRSSEFFDHLSIDDYAVITRELQPRERCEKKKSSESLTSELSRITIRDAAWGESVQRMEVDNDRHPGIAISWTDDATLHACLGVAGAPIPQEANAAASGAALRAWFSGLVVAANANCRVTLAGGSRSSEFVDHLSMTEFGDITQELHTDPIIMVWGPALHAGGLSAGILHLTWRATEHGGVKQKNSLDKAKEKDIMIRVCSCPSIKFFNRSSYRSVSTGLWKGASLSDTKVPRYPDSKMGKSHNAAAATRFKPQRERGFSSKFGTIVVLQFLTEAAFGIMNPILSIVMTEYFARQHRHGVPIDCGANPLDAACTEGSMQAAWLSSLFSSLGSVFNFFLAPMLGQASDVYGRKPFLVLSQLARVGTPFSIMYFIQPHGSITPYFVLRLIDYGFGTAGVMGAAVADIVPPENRAAAFGILFASLSSGFSLSAFAARFFSREQILQIAAGIFVIRVFWAVCILPETVPKRTRMNKTRWVMESPISSLSILFRNKLFMRLTCLIAITSFIRNGIFQIQSFFLNTIVGFDVEDFANLMLLGGVLALLGQGLLVKTLVSCFKEKGVIIIALIASLMKTSGFAGAAFYPHKWVVFLSCAPGCIGDLTFPAISALKSMNVSEKEQGRLQGAIYGARSIFDAIGPIVFSSLYAAMTRQSLLSEALPYIVASCIYVVGIVVAVALPVSKTSLSPSEITVDPIPLPPPVSDETPSLSSVYFETNDDEMENIDYDGRMEYASNTVLDDDHLLSEPLLAGNTAAEV</sequence>
<accession>A0A6A3MKD7</accession>
<dbReference type="InterPro" id="IPR011701">
    <property type="entry name" value="MFS"/>
</dbReference>
<keyword evidence="5 7" id="KW-0472">Membrane</keyword>
<dbReference type="GO" id="GO:0016020">
    <property type="term" value="C:membrane"/>
    <property type="evidence" value="ECO:0007669"/>
    <property type="project" value="UniProtKB-SubCell"/>
</dbReference>
<dbReference type="EMBL" id="QXFW01000003">
    <property type="protein sequence ID" value="KAE9031397.1"/>
    <property type="molecule type" value="Genomic_DNA"/>
</dbReference>
<evidence type="ECO:0000256" key="4">
    <source>
        <dbReference type="ARBA" id="ARBA00022989"/>
    </source>
</evidence>
<keyword evidence="4 7" id="KW-1133">Transmembrane helix</keyword>
<dbReference type="PANTHER" id="PTHR23504:SF1">
    <property type="entry name" value="GH21943P-RELATED"/>
    <property type="match status" value="1"/>
</dbReference>
<feature type="transmembrane region" description="Helical" evidence="7">
    <location>
        <begin position="772"/>
        <end position="791"/>
    </location>
</feature>
<keyword evidence="2" id="KW-0813">Transport</keyword>
<evidence type="ECO:0000313" key="9">
    <source>
        <dbReference type="Proteomes" id="UP000460718"/>
    </source>
</evidence>
<evidence type="ECO:0000256" key="6">
    <source>
        <dbReference type="SAM" id="MobiDB-lite"/>
    </source>
</evidence>
<feature type="transmembrane region" description="Helical" evidence="7">
    <location>
        <begin position="674"/>
        <end position="693"/>
    </location>
</feature>
<dbReference type="Gene3D" id="1.20.1250.20">
    <property type="entry name" value="MFS general substrate transporter like domains"/>
    <property type="match status" value="1"/>
</dbReference>
<protein>
    <recommendedName>
        <fullName evidence="10">Major facilitator superfamily (MFS) profile domain-containing protein</fullName>
    </recommendedName>
</protein>
<evidence type="ECO:0000256" key="1">
    <source>
        <dbReference type="ARBA" id="ARBA00004141"/>
    </source>
</evidence>
<dbReference type="PANTHER" id="PTHR23504">
    <property type="entry name" value="MAJOR FACILITATOR SUPERFAMILY DOMAIN-CONTAINING PROTEIN 10"/>
    <property type="match status" value="1"/>
</dbReference>
<evidence type="ECO:0000256" key="5">
    <source>
        <dbReference type="ARBA" id="ARBA00023136"/>
    </source>
</evidence>
<feature type="region of interest" description="Disordered" evidence="6">
    <location>
        <begin position="1"/>
        <end position="26"/>
    </location>
</feature>
<evidence type="ECO:0008006" key="10">
    <source>
        <dbReference type="Google" id="ProtNLM"/>
    </source>
</evidence>
<feature type="transmembrane region" description="Helical" evidence="7">
    <location>
        <begin position="699"/>
        <end position="718"/>
    </location>
</feature>
<dbReference type="SUPFAM" id="SSF103473">
    <property type="entry name" value="MFS general substrate transporter"/>
    <property type="match status" value="1"/>
</dbReference>